<name>A0A1W9Z8I4_MYCAI</name>
<reference evidence="3 4" key="1">
    <citation type="submission" date="2016-12" db="EMBL/GenBank/DDBJ databases">
        <title>The new phylogeny of genus Mycobacterium.</title>
        <authorList>
            <person name="Tortoli E."/>
            <person name="Trovato A."/>
            <person name="Cirillo D.M."/>
        </authorList>
    </citation>
    <scope>NUCLEOTIDE SEQUENCE [LARGE SCALE GENOMIC DNA]</scope>
    <source>
        <strain evidence="3 4">DSM 45069</strain>
    </source>
</reference>
<proteinExistence type="predicted"/>
<protein>
    <submittedName>
        <fullName evidence="3">Mammalian cell entry protein</fullName>
    </submittedName>
</protein>
<evidence type="ECO:0000313" key="4">
    <source>
        <dbReference type="Proteomes" id="UP000192707"/>
    </source>
</evidence>
<dbReference type="Pfam" id="PF02470">
    <property type="entry name" value="MlaD"/>
    <property type="match status" value="1"/>
</dbReference>
<dbReference type="InterPro" id="IPR003399">
    <property type="entry name" value="Mce/MlaD"/>
</dbReference>
<evidence type="ECO:0000313" key="3">
    <source>
        <dbReference type="EMBL" id="ORA08800.1"/>
    </source>
</evidence>
<gene>
    <name evidence="3" type="ORF">BST14_23325</name>
</gene>
<dbReference type="Proteomes" id="UP000192707">
    <property type="component" value="Unassembled WGS sequence"/>
</dbReference>
<organism evidence="3 4">
    <name type="scientific">Mycobacterium arosiense ATCC BAA-1401 = DSM 45069</name>
    <dbReference type="NCBI Taxonomy" id="1265311"/>
    <lineage>
        <taxon>Bacteria</taxon>
        <taxon>Bacillati</taxon>
        <taxon>Actinomycetota</taxon>
        <taxon>Actinomycetes</taxon>
        <taxon>Mycobacteriales</taxon>
        <taxon>Mycobacteriaceae</taxon>
        <taxon>Mycobacterium</taxon>
        <taxon>Mycobacterium avium complex (MAC)</taxon>
    </lineage>
</organism>
<comment type="caution">
    <text evidence="3">The sequence shown here is derived from an EMBL/GenBank/DDBJ whole genome shotgun (WGS) entry which is preliminary data.</text>
</comment>
<dbReference type="GO" id="GO:0005576">
    <property type="term" value="C:extracellular region"/>
    <property type="evidence" value="ECO:0007669"/>
    <property type="project" value="TreeGrafter"/>
</dbReference>
<feature type="signal peptide" evidence="1">
    <location>
        <begin position="1"/>
        <end position="18"/>
    </location>
</feature>
<dbReference type="InterPro" id="IPR052336">
    <property type="entry name" value="MlaD_Phospholipid_Transporter"/>
</dbReference>
<keyword evidence="4" id="KW-1185">Reference proteome</keyword>
<dbReference type="AlphaFoldDB" id="A0A1W9Z8I4"/>
<feature type="domain" description="Mce/MlaD" evidence="2">
    <location>
        <begin position="34"/>
        <end position="109"/>
    </location>
</feature>
<dbReference type="PANTHER" id="PTHR33371:SF15">
    <property type="entry name" value="LIPOPROTEIN LPRN"/>
    <property type="match status" value="1"/>
</dbReference>
<evidence type="ECO:0000256" key="1">
    <source>
        <dbReference type="SAM" id="SignalP"/>
    </source>
</evidence>
<evidence type="ECO:0000259" key="2">
    <source>
        <dbReference type="Pfam" id="PF02470"/>
    </source>
</evidence>
<dbReference type="EMBL" id="MVHG01000088">
    <property type="protein sequence ID" value="ORA08800.1"/>
    <property type="molecule type" value="Genomic_DNA"/>
</dbReference>
<feature type="chain" id="PRO_5039200929" evidence="1">
    <location>
        <begin position="19"/>
        <end position="329"/>
    </location>
</feature>
<accession>A0A1W9Z8I4</accession>
<sequence>MWPVVAVLASVIALSSCASVNVSALPQPGRSYRDGYDIVMEFDNVLNLPDRAKVVMDGTTIGVITGVAVKGHAVDVTARIDPNALVPSNIRAALQQATVLGDIYVSLDRPPTNEPPAPALSHGGRIPLTHTTSPPQLEDTIANMANFVASGSIQRIQNTIIGLNRIQPLGGEPAIHKIAAQVAADLGDLSDNIDTVDKWFNGVTETVDVMHRQLPVYQRIFSPDGMKAFYRILRVWGYIGRLIPSVGSVYSNGYWLVPLLNSLGGAFGALQQSKWAFQQEWPAWQRLFTGFFLPEEKYPAINITSIVGPDGRELSGNVRDVLRILGATP</sequence>
<dbReference type="PANTHER" id="PTHR33371">
    <property type="entry name" value="INTERMEMBRANE PHOSPHOLIPID TRANSPORT SYSTEM BINDING PROTEIN MLAD-RELATED"/>
    <property type="match status" value="1"/>
</dbReference>
<keyword evidence="1" id="KW-0732">Signal</keyword>